<sequence>MKLLFDFFPILLFFIAYKTFGIYAATAVAIAAAVIQNAIFWFRHRRFENMHLITLGLITVLGGATLILQDKSFIMWKPSAVNWMFAIAFIGSQFFGEKTLVERMMSHAIEIPRPAWTRLNLSWVVFFIAMGFANLYVANFYFIAEAALTAAANAPVEIEDCAAQFNGELLALCQTAHEAEEQWVNFKLFGMMGLTILFVIGQAFYLARHVKDNDDDLTEVEQES</sequence>
<feature type="transmembrane region" description="Helical" evidence="5">
    <location>
        <begin position="20"/>
        <end position="42"/>
    </location>
</feature>
<dbReference type="Pfam" id="PF04279">
    <property type="entry name" value="IspA"/>
    <property type="match status" value="2"/>
</dbReference>
<reference evidence="6" key="1">
    <citation type="submission" date="2018-06" db="EMBL/GenBank/DDBJ databases">
        <authorList>
            <person name="Zhirakovskaya E."/>
        </authorList>
    </citation>
    <scope>NUCLEOTIDE SEQUENCE</scope>
</reference>
<proteinExistence type="inferred from homology"/>
<evidence type="ECO:0000256" key="5">
    <source>
        <dbReference type="SAM" id="Phobius"/>
    </source>
</evidence>
<dbReference type="PANTHER" id="PTHR36917">
    <property type="entry name" value="INTRACELLULAR SEPTATION PROTEIN A-RELATED"/>
    <property type="match status" value="1"/>
</dbReference>
<dbReference type="GO" id="GO:0005886">
    <property type="term" value="C:plasma membrane"/>
    <property type="evidence" value="ECO:0007669"/>
    <property type="project" value="TreeGrafter"/>
</dbReference>
<evidence type="ECO:0000256" key="2">
    <source>
        <dbReference type="ARBA" id="ARBA00022692"/>
    </source>
</evidence>
<dbReference type="NCBIfam" id="NF001325">
    <property type="entry name" value="PRK00259.1-3"/>
    <property type="match status" value="1"/>
</dbReference>
<keyword evidence="2 5" id="KW-0812">Transmembrane</keyword>
<keyword evidence="4 5" id="KW-0472">Membrane</keyword>
<evidence type="ECO:0000256" key="1">
    <source>
        <dbReference type="ARBA" id="ARBA00022475"/>
    </source>
</evidence>
<gene>
    <name evidence="6" type="ORF">MNBD_GAMMA25-2398</name>
</gene>
<dbReference type="EMBL" id="UOFY01000041">
    <property type="protein sequence ID" value="VAX09653.1"/>
    <property type="molecule type" value="Genomic_DNA"/>
</dbReference>
<dbReference type="HAMAP" id="MF_00189">
    <property type="entry name" value="YciB"/>
    <property type="match status" value="1"/>
</dbReference>
<dbReference type="AlphaFoldDB" id="A0A3B1BCD0"/>
<evidence type="ECO:0000256" key="4">
    <source>
        <dbReference type="ARBA" id="ARBA00023136"/>
    </source>
</evidence>
<feature type="transmembrane region" description="Helical" evidence="5">
    <location>
        <begin position="49"/>
        <end position="68"/>
    </location>
</feature>
<feature type="transmembrane region" description="Helical" evidence="5">
    <location>
        <begin position="121"/>
        <end position="143"/>
    </location>
</feature>
<evidence type="ECO:0000256" key="3">
    <source>
        <dbReference type="ARBA" id="ARBA00022989"/>
    </source>
</evidence>
<keyword evidence="1" id="KW-1003">Cell membrane</keyword>
<feature type="transmembrane region" description="Helical" evidence="5">
    <location>
        <begin position="80"/>
        <end position="100"/>
    </location>
</feature>
<accession>A0A3B1BCD0</accession>
<evidence type="ECO:0000313" key="6">
    <source>
        <dbReference type="EMBL" id="VAX09653.1"/>
    </source>
</evidence>
<dbReference type="PANTHER" id="PTHR36917:SF1">
    <property type="entry name" value="INNER MEMBRANE-SPANNING PROTEIN YCIB"/>
    <property type="match status" value="1"/>
</dbReference>
<dbReference type="InterPro" id="IPR006008">
    <property type="entry name" value="YciB"/>
</dbReference>
<feature type="transmembrane region" description="Helical" evidence="5">
    <location>
        <begin position="188"/>
        <end position="207"/>
    </location>
</feature>
<protein>
    <submittedName>
        <fullName evidence="6">Intracellular septation protein IspA</fullName>
    </submittedName>
</protein>
<organism evidence="6">
    <name type="scientific">hydrothermal vent metagenome</name>
    <dbReference type="NCBI Taxonomy" id="652676"/>
    <lineage>
        <taxon>unclassified sequences</taxon>
        <taxon>metagenomes</taxon>
        <taxon>ecological metagenomes</taxon>
    </lineage>
</organism>
<name>A0A3B1BCD0_9ZZZZ</name>
<keyword evidence="3 5" id="KW-1133">Transmembrane helix</keyword>